<dbReference type="SUPFAM" id="SSF55298">
    <property type="entry name" value="YjgF-like"/>
    <property type="match status" value="1"/>
</dbReference>
<evidence type="ECO:0000313" key="2">
    <source>
        <dbReference type="EMBL" id="MCQ1530676.1"/>
    </source>
</evidence>
<comment type="caution">
    <text evidence="2">The sequence shown here is derived from an EMBL/GenBank/DDBJ whole genome shotgun (WGS) entry which is preliminary data.</text>
</comment>
<sequence>MSIRYIAAESVPSSPLFSQGIIAGQFLFTSGQLGLNRSNDEMENLTFEDEFAQALENIRAILKSEMLDLDNVIKVTIYITDIGQFDSLNDIYLRYFPKHKPARSCIVVNSLAKGARVEIEAVAFSDKM</sequence>
<dbReference type="InterPro" id="IPR006175">
    <property type="entry name" value="YjgF/YER057c/UK114"/>
</dbReference>
<dbReference type="Proteomes" id="UP001651880">
    <property type="component" value="Unassembled WGS sequence"/>
</dbReference>
<organism evidence="2 3">
    <name type="scientific">Lutispora saccharofermentans</name>
    <dbReference type="NCBI Taxonomy" id="3024236"/>
    <lineage>
        <taxon>Bacteria</taxon>
        <taxon>Bacillati</taxon>
        <taxon>Bacillota</taxon>
        <taxon>Clostridia</taxon>
        <taxon>Lutisporales</taxon>
        <taxon>Lutisporaceae</taxon>
        <taxon>Lutispora</taxon>
    </lineage>
</organism>
<dbReference type="EMBL" id="JAJEKE010000014">
    <property type="protein sequence ID" value="MCQ1530676.1"/>
    <property type="molecule type" value="Genomic_DNA"/>
</dbReference>
<dbReference type="NCBIfam" id="TIGR00004">
    <property type="entry name" value="Rid family detoxifying hydrolase"/>
    <property type="match status" value="1"/>
</dbReference>
<evidence type="ECO:0000256" key="1">
    <source>
        <dbReference type="ARBA" id="ARBA00010552"/>
    </source>
</evidence>
<dbReference type="Gene3D" id="3.30.1330.40">
    <property type="entry name" value="RutC-like"/>
    <property type="match status" value="1"/>
</dbReference>
<keyword evidence="2" id="KW-0378">Hydrolase</keyword>
<accession>A0ABT1NK74</accession>
<dbReference type="Pfam" id="PF01042">
    <property type="entry name" value="Ribonuc_L-PSP"/>
    <property type="match status" value="1"/>
</dbReference>
<dbReference type="PANTHER" id="PTHR11803:SF58">
    <property type="entry name" value="PROTEIN HMF1-RELATED"/>
    <property type="match status" value="1"/>
</dbReference>
<keyword evidence="3" id="KW-1185">Reference proteome</keyword>
<name>A0ABT1NK74_9FIRM</name>
<reference evidence="2 3" key="1">
    <citation type="submission" date="2021-10" db="EMBL/GenBank/DDBJ databases">
        <title>Lutispora strain m25 sp. nov., a thermophilic, non-spore-forming bacterium isolated from a lab-scale methanogenic bioreactor digesting anaerobic sludge.</title>
        <authorList>
            <person name="El Houari A."/>
            <person name="Mcdonald J."/>
        </authorList>
    </citation>
    <scope>NUCLEOTIDE SEQUENCE [LARGE SCALE GENOMIC DNA]</scope>
    <source>
        <strain evidence="3">m25</strain>
    </source>
</reference>
<dbReference type="RefSeq" id="WP_255228199.1">
    <property type="nucleotide sequence ID" value="NZ_JAJEKE010000014.1"/>
</dbReference>
<dbReference type="GO" id="GO:0016787">
    <property type="term" value="F:hydrolase activity"/>
    <property type="evidence" value="ECO:0007669"/>
    <property type="project" value="UniProtKB-KW"/>
</dbReference>
<dbReference type="InterPro" id="IPR035959">
    <property type="entry name" value="RutC-like_sf"/>
</dbReference>
<dbReference type="InterPro" id="IPR006056">
    <property type="entry name" value="RidA"/>
</dbReference>
<dbReference type="PANTHER" id="PTHR11803">
    <property type="entry name" value="2-IMINOBUTANOATE/2-IMINOPROPANOATE DEAMINASE RIDA"/>
    <property type="match status" value="1"/>
</dbReference>
<dbReference type="CDD" id="cd00448">
    <property type="entry name" value="YjgF_YER057c_UK114_family"/>
    <property type="match status" value="1"/>
</dbReference>
<gene>
    <name evidence="2" type="ORF">LJD61_14130</name>
</gene>
<evidence type="ECO:0000313" key="3">
    <source>
        <dbReference type="Proteomes" id="UP001651880"/>
    </source>
</evidence>
<comment type="similarity">
    <text evidence="1">Belongs to the RutC family.</text>
</comment>
<protein>
    <submittedName>
        <fullName evidence="2">Rid family detoxifying hydrolase</fullName>
    </submittedName>
</protein>
<proteinExistence type="inferred from homology"/>